<feature type="region of interest" description="Disordered" evidence="2">
    <location>
        <begin position="701"/>
        <end position="732"/>
    </location>
</feature>
<proteinExistence type="predicted"/>
<reference evidence="4" key="1">
    <citation type="submission" date="2022-10" db="EMBL/GenBank/DDBJ databases">
        <title>Culturing micro-colonial fungi from biological soil crusts in the Mojave desert and describing Neophaeococcomyces mojavensis, and introducing the new genera and species Taxawa tesnikishii.</title>
        <authorList>
            <person name="Kurbessoian T."/>
            <person name="Stajich J.E."/>
        </authorList>
    </citation>
    <scope>NUCLEOTIDE SEQUENCE</scope>
    <source>
        <strain evidence="4">TK_35</strain>
    </source>
</reference>
<feature type="region of interest" description="Disordered" evidence="2">
    <location>
        <begin position="908"/>
        <end position="935"/>
    </location>
</feature>
<feature type="region of interest" description="Disordered" evidence="2">
    <location>
        <begin position="825"/>
        <end position="860"/>
    </location>
</feature>
<feature type="region of interest" description="Disordered" evidence="2">
    <location>
        <begin position="1"/>
        <end position="228"/>
    </location>
</feature>
<dbReference type="EMBL" id="JAPDRN010000154">
    <property type="protein sequence ID" value="KAJ9617732.1"/>
    <property type="molecule type" value="Genomic_DNA"/>
</dbReference>
<feature type="compositionally biased region" description="Polar residues" evidence="2">
    <location>
        <begin position="125"/>
        <end position="147"/>
    </location>
</feature>
<evidence type="ECO:0000256" key="3">
    <source>
        <dbReference type="SAM" id="Phobius"/>
    </source>
</evidence>
<feature type="compositionally biased region" description="Polar residues" evidence="2">
    <location>
        <begin position="1336"/>
        <end position="1353"/>
    </location>
</feature>
<keyword evidence="1" id="KW-0175">Coiled coil</keyword>
<feature type="region of interest" description="Disordered" evidence="2">
    <location>
        <begin position="555"/>
        <end position="607"/>
    </location>
</feature>
<feature type="transmembrane region" description="Helical" evidence="3">
    <location>
        <begin position="1176"/>
        <end position="1199"/>
    </location>
</feature>
<feature type="region of interest" description="Disordered" evidence="2">
    <location>
        <begin position="1112"/>
        <end position="1131"/>
    </location>
</feature>
<feature type="compositionally biased region" description="Polar residues" evidence="2">
    <location>
        <begin position="562"/>
        <end position="579"/>
    </location>
</feature>
<accession>A0AA39CRZ6</accession>
<feature type="compositionally biased region" description="Low complexity" evidence="2">
    <location>
        <begin position="717"/>
        <end position="727"/>
    </location>
</feature>
<feature type="transmembrane region" description="Helical" evidence="3">
    <location>
        <begin position="1205"/>
        <end position="1224"/>
    </location>
</feature>
<feature type="region of interest" description="Disordered" evidence="2">
    <location>
        <begin position="649"/>
        <end position="677"/>
    </location>
</feature>
<evidence type="ECO:0000313" key="4">
    <source>
        <dbReference type="EMBL" id="KAJ9617732.1"/>
    </source>
</evidence>
<keyword evidence="5" id="KW-1185">Reference proteome</keyword>
<feature type="region of interest" description="Disordered" evidence="2">
    <location>
        <begin position="1136"/>
        <end position="1169"/>
    </location>
</feature>
<feature type="compositionally biased region" description="Basic and acidic residues" evidence="2">
    <location>
        <begin position="148"/>
        <end position="162"/>
    </location>
</feature>
<feature type="compositionally biased region" description="Low complexity" evidence="2">
    <location>
        <begin position="35"/>
        <end position="51"/>
    </location>
</feature>
<feature type="compositionally biased region" description="Basic and acidic residues" evidence="2">
    <location>
        <begin position="14"/>
        <end position="25"/>
    </location>
</feature>
<feature type="compositionally biased region" description="Basic and acidic residues" evidence="2">
    <location>
        <begin position="1362"/>
        <end position="1377"/>
    </location>
</feature>
<evidence type="ECO:0000313" key="5">
    <source>
        <dbReference type="Proteomes" id="UP001172681"/>
    </source>
</evidence>
<keyword evidence="3" id="KW-0472">Membrane</keyword>
<evidence type="ECO:0000256" key="1">
    <source>
        <dbReference type="SAM" id="Coils"/>
    </source>
</evidence>
<name>A0AA39CRZ6_9EURO</name>
<feature type="compositionally biased region" description="Polar residues" evidence="2">
    <location>
        <begin position="216"/>
        <end position="228"/>
    </location>
</feature>
<feature type="compositionally biased region" description="Low complexity" evidence="2">
    <location>
        <begin position="656"/>
        <end position="675"/>
    </location>
</feature>
<feature type="coiled-coil region" evidence="1">
    <location>
        <begin position="234"/>
        <end position="338"/>
    </location>
</feature>
<protein>
    <submittedName>
        <fullName evidence="4">Uncharacterized protein</fullName>
    </submittedName>
</protein>
<keyword evidence="3" id="KW-1133">Transmembrane helix</keyword>
<sequence length="1428" mass="156688">MDPLPRGTTGSTGRDSRADDKRSEDECSSLSSLGASPIVSPRRIRRPVAAGRRGRNVTSPVSTTAGSDLGSDRISPNEQGSPVLIPSIDAIAGMRSLSADLPTSTNPETPDEAGCSETHDPANDVSESVSLTSKNKSPERSANPTSTDRQHYTNDEEGHEVDTVEGEWLPTWTGNDSPLDEHIQQADSTPPQETRTQEFVEIDQEAGSAGRAMPTQLEQRLSDETNTTRASADLRKLLRQFLEVKHERDQVAEENVNLRIEKERLGNELSELTAVRHKHLQSSLVQEQDLNLAEEAAEEARTERDRSKESVLRMSEAIRKMKQENSKLDVELKSSSHEIWRLRGQLEKSERELQTFNQVESPPKVPLSRLGRVEAEADKIMTWIKKERDQQSRLFPKLTQFHSRHLLTLLNGTRARRRPPSFLPSPAHFHSLGDVISTTSGAFSSNRQSMISQMSFPVLKHQQSRSALPLPPLTQTARTRSVHDCDPCRQQCHFYKHERATRTWTSFLGDDRTVPVEKLQQPLSTTDIIGASLSRPPTRILIPISKTQTARGTRTYMPLSPLSPTVQLSRQYHGQSEVRSPTLLAAAEEDESNSDSPQPEHLSDSSRVNVAVAPSAVKGGFSDAIVAASSSAQGSLSPTEDVIDSQQPLLPQTEGTSHSQIHPSITSPSSSVVSSPMDTDLGVLMRALTDTALGVTHQATSSAVELPQSPGLKKRFSSSPQASPVSSIEIQPLRLSRKAGELGNGDVEASSSSQKNSKALVELVATQETTFDNIADDGTHGEQQHVVACEPGATKNEKLVTAQYQTLPLRRGNASPAELRHRRPYSWDGAVHQSPSPSPLIDTPRNDFKPIQSVNGADAVDEETLIPGTIVDNTPLRRDTHSSKSLNILYSDSTDAPHDTEEVVQYRTNDTRTDELPPTPSLASASSHSGLDKMSPDELRAYRNKKLNPNPGRNPQITQVGGWPWEDKVYHPLFSRVKTNLDYFIDRFENAPSQALEVLFEPGVASLGLSDIYFRSEAFELHLDDESTPSSIGRSTREVTAGDQDRSHLTGGAMSGNRSREGFVDSSTDSELGMVVDGRPPTVLDDVHVYRFISESPIQYCSNHNILDAEAEAVSSSQSDDHESLLPSPLHPRATLSGTARDLSSPQNNKSASHSTTPLSTADGHRSESIRDRGPTYFLLASFLVYISIGVAFIVFAYIAPFVVALPAVFMGSLTWILASVRTLTASMVTCGGRHHPASPSTSPVFTMPLSTIDKVFGGRETLTSFESVTLSVPGRVSENERETIKGGSPWTPFDEEFVPVSESSEEFLTPSHFAGGDETTGKSVSTLFLSVTSAPSEPSQVVESSRSATSMTLDEEEEQQGGDRDRDRDREREQARGIKAKHKQTEIDRTFAFSGPQHLDFVPPIRRFIDIVTFDLTVMMMKWDEGF</sequence>
<feature type="compositionally biased region" description="Polar residues" evidence="2">
    <location>
        <begin position="185"/>
        <end position="194"/>
    </location>
</feature>
<organism evidence="4 5">
    <name type="scientific">Knufia peltigerae</name>
    <dbReference type="NCBI Taxonomy" id="1002370"/>
    <lineage>
        <taxon>Eukaryota</taxon>
        <taxon>Fungi</taxon>
        <taxon>Dikarya</taxon>
        <taxon>Ascomycota</taxon>
        <taxon>Pezizomycotina</taxon>
        <taxon>Eurotiomycetes</taxon>
        <taxon>Chaetothyriomycetidae</taxon>
        <taxon>Chaetothyriales</taxon>
        <taxon>Trichomeriaceae</taxon>
        <taxon>Knufia</taxon>
    </lineage>
</organism>
<keyword evidence="3" id="KW-0812">Transmembrane</keyword>
<dbReference type="Proteomes" id="UP001172681">
    <property type="component" value="Unassembled WGS sequence"/>
</dbReference>
<evidence type="ECO:0000256" key="2">
    <source>
        <dbReference type="SAM" id="MobiDB-lite"/>
    </source>
</evidence>
<gene>
    <name evidence="4" type="ORF">H2204_013485</name>
</gene>
<comment type="caution">
    <text evidence="4">The sequence shown here is derived from an EMBL/GenBank/DDBJ whole genome shotgun (WGS) entry which is preliminary data.</text>
</comment>
<feature type="compositionally biased region" description="Polar residues" evidence="2">
    <location>
        <begin position="1136"/>
        <end position="1160"/>
    </location>
</feature>
<feature type="region of interest" description="Disordered" evidence="2">
    <location>
        <begin position="1336"/>
        <end position="1384"/>
    </location>
</feature>
<feature type="region of interest" description="Disordered" evidence="2">
    <location>
        <begin position="1026"/>
        <end position="1066"/>
    </location>
</feature>
<feature type="compositionally biased region" description="Polar residues" evidence="2">
    <location>
        <begin position="56"/>
        <end position="66"/>
    </location>
</feature>